<accession>A0A1I0JLN7</accession>
<dbReference type="Pfam" id="PF02517">
    <property type="entry name" value="Rce1-like"/>
    <property type="match status" value="1"/>
</dbReference>
<dbReference type="PANTHER" id="PTHR36435">
    <property type="entry name" value="SLR1288 PROTEIN"/>
    <property type="match status" value="1"/>
</dbReference>
<dbReference type="AlphaFoldDB" id="A0A1I0JLN7"/>
<keyword evidence="1" id="KW-0472">Membrane</keyword>
<dbReference type="InterPro" id="IPR003675">
    <property type="entry name" value="Rce1/LyrA-like_dom"/>
</dbReference>
<dbReference type="GO" id="GO:0080120">
    <property type="term" value="P:CAAX-box protein maturation"/>
    <property type="evidence" value="ECO:0007669"/>
    <property type="project" value="UniProtKB-ARBA"/>
</dbReference>
<dbReference type="GO" id="GO:0004175">
    <property type="term" value="F:endopeptidase activity"/>
    <property type="evidence" value="ECO:0007669"/>
    <property type="project" value="UniProtKB-ARBA"/>
</dbReference>
<evidence type="ECO:0000313" key="4">
    <source>
        <dbReference type="Proteomes" id="UP000198508"/>
    </source>
</evidence>
<keyword evidence="1" id="KW-0812">Transmembrane</keyword>
<gene>
    <name evidence="3" type="ORF">SAMN05216313_13130</name>
</gene>
<feature type="transmembrane region" description="Helical" evidence="1">
    <location>
        <begin position="109"/>
        <end position="128"/>
    </location>
</feature>
<proteinExistence type="predicted"/>
<reference evidence="4" key="1">
    <citation type="submission" date="2016-10" db="EMBL/GenBank/DDBJ databases">
        <authorList>
            <person name="Varghese N."/>
            <person name="Submissions S."/>
        </authorList>
    </citation>
    <scope>NUCLEOTIDE SEQUENCE [LARGE SCALE GENOMIC DNA]</scope>
    <source>
        <strain evidence="4">NLAE-zl-G277</strain>
    </source>
</reference>
<feature type="transmembrane region" description="Helical" evidence="1">
    <location>
        <begin position="149"/>
        <end position="173"/>
    </location>
</feature>
<dbReference type="GeneID" id="93280763"/>
<dbReference type="RefSeq" id="WP_092369286.1">
    <property type="nucleotide sequence ID" value="NZ_DAINWJ010000149.1"/>
</dbReference>
<protein>
    <recommendedName>
        <fullName evidence="2">CAAX prenyl protease 2/Lysostaphin resistance protein A-like domain-containing protein</fullName>
    </recommendedName>
</protein>
<dbReference type="PANTHER" id="PTHR36435:SF1">
    <property type="entry name" value="CAAX AMINO TERMINAL PROTEASE FAMILY PROTEIN"/>
    <property type="match status" value="1"/>
</dbReference>
<feature type="transmembrane region" description="Helical" evidence="1">
    <location>
        <begin position="31"/>
        <end position="49"/>
    </location>
</feature>
<evidence type="ECO:0000259" key="2">
    <source>
        <dbReference type="Pfam" id="PF02517"/>
    </source>
</evidence>
<feature type="domain" description="CAAX prenyl protease 2/Lysostaphin resistance protein A-like" evidence="2">
    <location>
        <begin position="114"/>
        <end position="201"/>
    </location>
</feature>
<keyword evidence="1" id="KW-1133">Transmembrane helix</keyword>
<sequence length="251" mass="27505">MILLKIFLSLVIYWAMFNVIAPFAPASFGPLLLTGLAALLSLPLLYVFYRRERGRHGQEARPEYRRLGPSLALILLFGAAASVAVNNLLNLSGLPYLFPGYAENMAPALYAPPLLTQLICTCLLIPAVEELIFRGQAFCLFRDRFGWRTAAFLSALLFGLYHGSVVQGVYAFFLGLGAAWLLQRFGTLLAPWLFHMAANLISVLLEHFSGQLAFLNLLPVFLAETGIALGLAAVCFLGIRGRSAGNERPRG</sequence>
<organism evidence="3 4">
    <name type="scientific">Enterocloster lavalensis</name>
    <dbReference type="NCBI Taxonomy" id="460384"/>
    <lineage>
        <taxon>Bacteria</taxon>
        <taxon>Bacillati</taxon>
        <taxon>Bacillota</taxon>
        <taxon>Clostridia</taxon>
        <taxon>Lachnospirales</taxon>
        <taxon>Lachnospiraceae</taxon>
        <taxon>Enterocloster</taxon>
    </lineage>
</organism>
<feature type="transmembrane region" description="Helical" evidence="1">
    <location>
        <begin position="70"/>
        <end position="89"/>
    </location>
</feature>
<dbReference type="STRING" id="460384.SAMN05216313_13130"/>
<dbReference type="InterPro" id="IPR052710">
    <property type="entry name" value="CAAX_protease"/>
</dbReference>
<keyword evidence="4" id="KW-1185">Reference proteome</keyword>
<feature type="transmembrane region" description="Helical" evidence="1">
    <location>
        <begin position="7"/>
        <end position="25"/>
    </location>
</feature>
<dbReference type="EMBL" id="FOIM01000031">
    <property type="protein sequence ID" value="SEU10572.1"/>
    <property type="molecule type" value="Genomic_DNA"/>
</dbReference>
<dbReference type="Proteomes" id="UP000198508">
    <property type="component" value="Unassembled WGS sequence"/>
</dbReference>
<feature type="transmembrane region" description="Helical" evidence="1">
    <location>
        <begin position="217"/>
        <end position="239"/>
    </location>
</feature>
<evidence type="ECO:0000256" key="1">
    <source>
        <dbReference type="SAM" id="Phobius"/>
    </source>
</evidence>
<name>A0A1I0JLN7_9FIRM</name>
<evidence type="ECO:0000313" key="3">
    <source>
        <dbReference type="EMBL" id="SEU10572.1"/>
    </source>
</evidence>